<evidence type="ECO:0000256" key="6">
    <source>
        <dbReference type="RuleBase" id="RU003788"/>
    </source>
</evidence>
<keyword evidence="2 6" id="KW-0929">Antimicrobial</keyword>
<dbReference type="Gene3D" id="1.10.530.40">
    <property type="match status" value="1"/>
</dbReference>
<dbReference type="EMBL" id="AAHYLK010000055">
    <property type="protein sequence ID" value="ECB7109599.1"/>
    <property type="molecule type" value="Genomic_DNA"/>
</dbReference>
<keyword evidence="5 6" id="KW-0326">Glycosidase</keyword>
<comment type="similarity">
    <text evidence="6">Belongs to the glycosyl hydrolase 24 family.</text>
</comment>
<dbReference type="Pfam" id="PF00959">
    <property type="entry name" value="Phage_lysozyme"/>
    <property type="match status" value="1"/>
</dbReference>
<keyword evidence="3 6" id="KW-0081">Bacteriolytic enzyme</keyword>
<dbReference type="SUPFAM" id="SSF53955">
    <property type="entry name" value="Lysozyme-like"/>
    <property type="match status" value="1"/>
</dbReference>
<name>A0A5Y0S0G9_SALNE</name>
<dbReference type="CDD" id="cd16900">
    <property type="entry name" value="endolysin_R21-like"/>
    <property type="match status" value="1"/>
</dbReference>
<dbReference type="PANTHER" id="PTHR38107">
    <property type="match status" value="1"/>
</dbReference>
<dbReference type="GO" id="GO:0003796">
    <property type="term" value="F:lysozyme activity"/>
    <property type="evidence" value="ECO:0007669"/>
    <property type="project" value="UniProtKB-EC"/>
</dbReference>
<gene>
    <name evidence="7" type="ORF">E1A34_26810</name>
</gene>
<dbReference type="InterPro" id="IPR043688">
    <property type="entry name" value="SAR_endolysin-like"/>
</dbReference>
<evidence type="ECO:0000313" key="7">
    <source>
        <dbReference type="EMBL" id="ECB7109599.1"/>
    </source>
</evidence>
<reference evidence="7 8" key="1">
    <citation type="submission" date="2019-03" db="EMBL/GenBank/DDBJ databases">
        <authorList>
            <person name="Ashton P.M."/>
            <person name="Dallman T."/>
            <person name="Nair S."/>
            <person name="De Pinna E."/>
            <person name="Peters T."/>
            <person name="Grant K."/>
        </authorList>
    </citation>
    <scope>NUCLEOTIDE SEQUENCE [LARGE SCALE GENOMIC DNA]</scope>
    <source>
        <strain evidence="7 8">271153</strain>
    </source>
</reference>
<evidence type="ECO:0000256" key="1">
    <source>
        <dbReference type="ARBA" id="ARBA00000632"/>
    </source>
</evidence>
<accession>A0A5Y0S0G9</accession>
<protein>
    <recommendedName>
        <fullName evidence="6">Lysozyme</fullName>
        <ecNumber evidence="6">3.2.1.17</ecNumber>
    </recommendedName>
</protein>
<dbReference type="InterPro" id="IPR002196">
    <property type="entry name" value="Glyco_hydro_24"/>
</dbReference>
<dbReference type="Proteomes" id="UP000839827">
    <property type="component" value="Unassembled WGS sequence"/>
</dbReference>
<organism evidence="7 8">
    <name type="scientific">Salmonella newport</name>
    <dbReference type="NCBI Taxonomy" id="108619"/>
    <lineage>
        <taxon>Bacteria</taxon>
        <taxon>Pseudomonadati</taxon>
        <taxon>Pseudomonadota</taxon>
        <taxon>Gammaproteobacteria</taxon>
        <taxon>Enterobacterales</taxon>
        <taxon>Enterobacteriaceae</taxon>
        <taxon>Salmonella</taxon>
    </lineage>
</organism>
<evidence type="ECO:0000313" key="8">
    <source>
        <dbReference type="Proteomes" id="UP000839827"/>
    </source>
</evidence>
<evidence type="ECO:0000256" key="4">
    <source>
        <dbReference type="ARBA" id="ARBA00022801"/>
    </source>
</evidence>
<dbReference type="HAMAP" id="MF_04110">
    <property type="entry name" value="ENDOLYSIN_T4"/>
    <property type="match status" value="1"/>
</dbReference>
<dbReference type="HAMAP" id="MF_04136">
    <property type="entry name" value="SAR_ENDOLYSIN"/>
    <property type="match status" value="1"/>
</dbReference>
<dbReference type="GO" id="GO:0031640">
    <property type="term" value="P:killing of cells of another organism"/>
    <property type="evidence" value="ECO:0007669"/>
    <property type="project" value="UniProtKB-KW"/>
</dbReference>
<comment type="catalytic activity">
    <reaction evidence="1 6">
        <text>Hydrolysis of (1-&gt;4)-beta-linkages between N-acetylmuramic acid and N-acetyl-D-glucosamine residues in a peptidoglycan and between N-acetyl-D-glucosamine residues in chitodextrins.</text>
        <dbReference type="EC" id="3.2.1.17"/>
    </reaction>
</comment>
<dbReference type="InterPro" id="IPR023346">
    <property type="entry name" value="Lysozyme-like_dom_sf"/>
</dbReference>
<dbReference type="GO" id="GO:0042742">
    <property type="term" value="P:defense response to bacterium"/>
    <property type="evidence" value="ECO:0007669"/>
    <property type="project" value="UniProtKB-KW"/>
</dbReference>
<dbReference type="InterPro" id="IPR034690">
    <property type="entry name" value="Endolysin_T4_type"/>
</dbReference>
<dbReference type="GO" id="GO:0016998">
    <property type="term" value="P:cell wall macromolecule catabolic process"/>
    <property type="evidence" value="ECO:0007669"/>
    <property type="project" value="InterPro"/>
</dbReference>
<dbReference type="InterPro" id="IPR023347">
    <property type="entry name" value="Lysozyme_dom_sf"/>
</dbReference>
<evidence type="ECO:0000256" key="2">
    <source>
        <dbReference type="ARBA" id="ARBA00022529"/>
    </source>
</evidence>
<dbReference type="AlphaFoldDB" id="A0A5Y0S0G9"/>
<dbReference type="PANTHER" id="PTHR38107:SF3">
    <property type="entry name" value="LYSOZYME RRRD-RELATED"/>
    <property type="match status" value="1"/>
</dbReference>
<sequence>MALRPKVKALLAGGAGAIAIAAALLGGHDGLEGRRYVPYRDVAGVLTVCDGHTGKDIVPGRRYNDAECDALLNKDLALVAARIDPLIKVSIPESERAAFYSFAYNVGTRAFARSTLLKKLNAGDQAGACNELKRWKYAGGKQWKGLVTRREIEHEVCTWGQK</sequence>
<keyword evidence="4 6" id="KW-0378">Hydrolase</keyword>
<evidence type="ECO:0000256" key="5">
    <source>
        <dbReference type="ARBA" id="ARBA00023295"/>
    </source>
</evidence>
<dbReference type="EC" id="3.2.1.17" evidence="6"/>
<dbReference type="GO" id="GO:0009253">
    <property type="term" value="P:peptidoglycan catabolic process"/>
    <property type="evidence" value="ECO:0007669"/>
    <property type="project" value="InterPro"/>
</dbReference>
<dbReference type="InterPro" id="IPR051018">
    <property type="entry name" value="Bacteriophage_GH24"/>
</dbReference>
<evidence type="ECO:0000256" key="3">
    <source>
        <dbReference type="ARBA" id="ARBA00022638"/>
    </source>
</evidence>
<proteinExistence type="inferred from homology"/>
<comment type="caution">
    <text evidence="7">The sequence shown here is derived from an EMBL/GenBank/DDBJ whole genome shotgun (WGS) entry which is preliminary data.</text>
</comment>